<feature type="region of interest" description="Disordered" evidence="1">
    <location>
        <begin position="26"/>
        <end position="77"/>
    </location>
</feature>
<sequence length="150" mass="16871">MRDRSRSRRLTLRWPSRCIRIGTMGRTWRRVPPGPSSISKKHTASCPTRRSAVPTTRRWATARAQQPRLSEAKGRVPRVDAHGCTVRSRPGGHGTRRFRSGGCGIALPSRRAQGHLSWARFSSWPVCSQFSAVFPWESCTCLTTRIGSRC</sequence>
<gene>
    <name evidence="2" type="ORF">SNAT2548_LOCUS26599</name>
</gene>
<organism evidence="2 3">
    <name type="scientific">Symbiodinium natans</name>
    <dbReference type="NCBI Taxonomy" id="878477"/>
    <lineage>
        <taxon>Eukaryota</taxon>
        <taxon>Sar</taxon>
        <taxon>Alveolata</taxon>
        <taxon>Dinophyceae</taxon>
        <taxon>Suessiales</taxon>
        <taxon>Symbiodiniaceae</taxon>
        <taxon>Symbiodinium</taxon>
    </lineage>
</organism>
<dbReference type="EMBL" id="CAJNDS010002435">
    <property type="protein sequence ID" value="CAE7473398.1"/>
    <property type="molecule type" value="Genomic_DNA"/>
</dbReference>
<proteinExistence type="predicted"/>
<accession>A0A812SAA3</accession>
<dbReference type="Proteomes" id="UP000604046">
    <property type="component" value="Unassembled WGS sequence"/>
</dbReference>
<reference evidence="2" key="1">
    <citation type="submission" date="2021-02" db="EMBL/GenBank/DDBJ databases">
        <authorList>
            <person name="Dougan E. K."/>
            <person name="Rhodes N."/>
            <person name="Thang M."/>
            <person name="Chan C."/>
        </authorList>
    </citation>
    <scope>NUCLEOTIDE SEQUENCE</scope>
</reference>
<evidence type="ECO:0000256" key="1">
    <source>
        <dbReference type="SAM" id="MobiDB-lite"/>
    </source>
</evidence>
<dbReference type="AlphaFoldDB" id="A0A812SAA3"/>
<keyword evidence="3" id="KW-1185">Reference proteome</keyword>
<protein>
    <submittedName>
        <fullName evidence="2">Uncharacterized protein</fullName>
    </submittedName>
</protein>
<evidence type="ECO:0000313" key="3">
    <source>
        <dbReference type="Proteomes" id="UP000604046"/>
    </source>
</evidence>
<evidence type="ECO:0000313" key="2">
    <source>
        <dbReference type="EMBL" id="CAE7473398.1"/>
    </source>
</evidence>
<comment type="caution">
    <text evidence="2">The sequence shown here is derived from an EMBL/GenBank/DDBJ whole genome shotgun (WGS) entry which is preliminary data.</text>
</comment>
<name>A0A812SAA3_9DINO</name>